<proteinExistence type="inferred from homology"/>
<dbReference type="NCBIfam" id="TIGR00654">
    <property type="entry name" value="PhzF_family"/>
    <property type="match status" value="1"/>
</dbReference>
<protein>
    <recommendedName>
        <fullName evidence="5">Phenazine biosynthesis protein PhzF family</fullName>
    </recommendedName>
</protein>
<dbReference type="EMBL" id="LVVL01000001">
    <property type="protein sequence ID" value="OAN15522.1"/>
    <property type="molecule type" value="Genomic_DNA"/>
</dbReference>
<evidence type="ECO:0000256" key="1">
    <source>
        <dbReference type="ARBA" id="ARBA00008270"/>
    </source>
</evidence>
<comment type="similarity">
    <text evidence="1">Belongs to the PhzF family.</text>
</comment>
<dbReference type="Pfam" id="PF02567">
    <property type="entry name" value="PhzC-PhzF"/>
    <property type="match status" value="1"/>
</dbReference>
<keyword evidence="2" id="KW-0413">Isomerase</keyword>
<dbReference type="Proteomes" id="UP000078447">
    <property type="component" value="Unassembled WGS sequence"/>
</dbReference>
<sequence>MKRVEVLHYDVFTMTPGKGNPAGVVLNGDTLSAAQMQSIAAQTGFTETTFVCQLNHPIPRLRYFSPEAEMNLCGHGTIAAWTALQEREPSVELGQVIETKVGHLTIETVRTRKGTQVRMRQEKARFLRFDGDLAPVLESIGLQHQHLDERFPVMYGSTGNWTLLIPIKRLEDFLGMQPHNKRFASVLTQIPEASIHPICLETYMPEADMHGRHFSATQSGTQEDPVTGTASGVMGAYHVTYIDPLSDGKRTIYIEQGQEIGRDGLVEVTANRQNQDWEVMITGTCVKTGSLILDI</sequence>
<dbReference type="SUPFAM" id="SSF54506">
    <property type="entry name" value="Diaminopimelate epimerase-like"/>
    <property type="match status" value="1"/>
</dbReference>
<comment type="caution">
    <text evidence="3">The sequence shown here is derived from an EMBL/GenBank/DDBJ whole genome shotgun (WGS) entry which is preliminary data.</text>
</comment>
<keyword evidence="4" id="KW-1185">Reference proteome</keyword>
<reference evidence="3 4" key="1">
    <citation type="submission" date="2016-03" db="EMBL/GenBank/DDBJ databases">
        <authorList>
            <person name="Cho S.-Y."/>
            <person name="Lim S."/>
            <person name="Kim H."/>
            <person name="Soh E.H."/>
            <person name="Moon J.S."/>
        </authorList>
    </citation>
    <scope>NUCLEOTIDE SEQUENCE [LARGE SCALE GENOMIC DNA]</scope>
    <source>
        <strain evidence="3 4">KCTC 3810</strain>
    </source>
</reference>
<dbReference type="RefSeq" id="WP_028106352.1">
    <property type="nucleotide sequence ID" value="NZ_CP085018.1"/>
</dbReference>
<evidence type="ECO:0008006" key="5">
    <source>
        <dbReference type="Google" id="ProtNLM"/>
    </source>
</evidence>
<accession>A0ABX2VBA7</accession>
<gene>
    <name evidence="3" type="ORF">A3783_06195</name>
</gene>
<dbReference type="Gene3D" id="3.10.310.10">
    <property type="entry name" value="Diaminopimelate Epimerase, Chain A, domain 1"/>
    <property type="match status" value="2"/>
</dbReference>
<organism evidence="3 4">
    <name type="scientific">Exiguobacterium undae</name>
    <dbReference type="NCBI Taxonomy" id="169177"/>
    <lineage>
        <taxon>Bacteria</taxon>
        <taxon>Bacillati</taxon>
        <taxon>Bacillota</taxon>
        <taxon>Bacilli</taxon>
        <taxon>Bacillales</taxon>
        <taxon>Bacillales Family XII. Incertae Sedis</taxon>
        <taxon>Exiguobacterium</taxon>
    </lineage>
</organism>
<dbReference type="PANTHER" id="PTHR13774:SF17">
    <property type="entry name" value="PHENAZINE BIOSYNTHESIS-LIKE DOMAIN-CONTAINING PROTEIN"/>
    <property type="match status" value="1"/>
</dbReference>
<evidence type="ECO:0000256" key="2">
    <source>
        <dbReference type="ARBA" id="ARBA00023235"/>
    </source>
</evidence>
<dbReference type="PANTHER" id="PTHR13774">
    <property type="entry name" value="PHENAZINE BIOSYNTHESIS PROTEIN"/>
    <property type="match status" value="1"/>
</dbReference>
<name>A0ABX2VBA7_9BACL</name>
<evidence type="ECO:0000313" key="4">
    <source>
        <dbReference type="Proteomes" id="UP000078447"/>
    </source>
</evidence>
<dbReference type="PIRSF" id="PIRSF016184">
    <property type="entry name" value="PhzC_PhzF"/>
    <property type="match status" value="1"/>
</dbReference>
<dbReference type="InterPro" id="IPR003719">
    <property type="entry name" value="Phenazine_PhzF-like"/>
</dbReference>
<evidence type="ECO:0000313" key="3">
    <source>
        <dbReference type="EMBL" id="OAN15522.1"/>
    </source>
</evidence>